<dbReference type="EMBL" id="RQTE01000246">
    <property type="protein sequence ID" value="RZI00622.1"/>
    <property type="molecule type" value="Genomic_DNA"/>
</dbReference>
<comment type="caution">
    <text evidence="2">The sequence shown here is derived from an EMBL/GenBank/DDBJ whole genome shotgun (WGS) entry which is preliminary data.</text>
</comment>
<dbReference type="Proteomes" id="UP000293854">
    <property type="component" value="Unassembled WGS sequence"/>
</dbReference>
<dbReference type="InterPro" id="IPR024975">
    <property type="entry name" value="NOV_C"/>
</dbReference>
<dbReference type="Pfam" id="PF13020">
    <property type="entry name" value="NOV_C"/>
    <property type="match status" value="1"/>
</dbReference>
<evidence type="ECO:0000313" key="2">
    <source>
        <dbReference type="EMBL" id="RZI00622.1"/>
    </source>
</evidence>
<reference evidence="2 3" key="1">
    <citation type="submission" date="2018-11" db="EMBL/GenBank/DDBJ databases">
        <title>Genomic profiling of Staphylococcus species from a Poultry farm system in KwaZulu-Natal, South Africa.</title>
        <authorList>
            <person name="Amoako D.G."/>
            <person name="Somboro A.M."/>
            <person name="Abia A.L.K."/>
            <person name="Bester L.A."/>
            <person name="Essack S.Y."/>
        </authorList>
    </citation>
    <scope>NUCLEOTIDE SEQUENCE [LARGE SCALE GENOMIC DNA]</scope>
    <source>
        <strain evidence="2 3">SA11</strain>
    </source>
</reference>
<name>A0A4Q7CMA9_9STAP</name>
<gene>
    <name evidence="2" type="ORF">EIG99_10975</name>
</gene>
<feature type="non-terminal residue" evidence="2">
    <location>
        <position position="1"/>
    </location>
</feature>
<proteinExistence type="predicted"/>
<protein>
    <submittedName>
        <fullName evidence="2">DUF3883 domain-containing protein</fullName>
    </submittedName>
</protein>
<evidence type="ECO:0000259" key="1">
    <source>
        <dbReference type="Pfam" id="PF13020"/>
    </source>
</evidence>
<evidence type="ECO:0000313" key="3">
    <source>
        <dbReference type="Proteomes" id="UP000293854"/>
    </source>
</evidence>
<dbReference type="AlphaFoldDB" id="A0A4Q7CMA9"/>
<accession>A0A4Q7CMA9</accession>
<dbReference type="RefSeq" id="WP_130135717.1">
    <property type="nucleotide sequence ID" value="NZ_RQTE01000246.1"/>
</dbReference>
<sequence>NRPVKINYTDLNEKRSVNGSKGENIVMQYEIDRLKESKYLNEIEQVSIYDDSKGYDIKSYEENGEVRYIEVKTTSSANRADIFISRNEVEFGKKHSNYWIYIVTDINNEQPTIYPFENPLIKDNNIRFQPISYKATITLQGEV</sequence>
<organism evidence="2 3">
    <name type="scientific">Staphylococcus condimenti</name>
    <dbReference type="NCBI Taxonomy" id="70255"/>
    <lineage>
        <taxon>Bacteria</taxon>
        <taxon>Bacillati</taxon>
        <taxon>Bacillota</taxon>
        <taxon>Bacilli</taxon>
        <taxon>Bacillales</taxon>
        <taxon>Staphylococcaceae</taxon>
        <taxon>Staphylococcus</taxon>
    </lineage>
</organism>
<feature type="domain" description="Protein NO VEIN C-terminal" evidence="1">
    <location>
        <begin position="22"/>
        <end position="111"/>
    </location>
</feature>